<accession>A0A1F6VA34</accession>
<gene>
    <name evidence="3" type="ORF">A2642_02595</name>
</gene>
<dbReference type="InterPro" id="IPR022606">
    <property type="entry name" value="DUF2914"/>
</dbReference>
<comment type="caution">
    <text evidence="3">The sequence shown here is derived from an EMBL/GenBank/DDBJ whole genome shotgun (WGS) entry which is preliminary data.</text>
</comment>
<reference evidence="3 4" key="1">
    <citation type="journal article" date="2016" name="Nat. Commun.">
        <title>Thousands of microbial genomes shed light on interconnected biogeochemical processes in an aquifer system.</title>
        <authorList>
            <person name="Anantharaman K."/>
            <person name="Brown C.T."/>
            <person name="Hug L.A."/>
            <person name="Sharon I."/>
            <person name="Castelle C.J."/>
            <person name="Probst A.J."/>
            <person name="Thomas B.C."/>
            <person name="Singh A."/>
            <person name="Wilkins M.J."/>
            <person name="Karaoz U."/>
            <person name="Brodie E.L."/>
            <person name="Williams K.H."/>
            <person name="Hubbard S.S."/>
            <person name="Banfield J.F."/>
        </authorList>
    </citation>
    <scope>NUCLEOTIDE SEQUENCE [LARGE SCALE GENOMIC DNA]</scope>
</reference>
<feature type="transmembrane region" description="Helical" evidence="1">
    <location>
        <begin position="86"/>
        <end position="108"/>
    </location>
</feature>
<feature type="transmembrane region" description="Helical" evidence="1">
    <location>
        <begin position="21"/>
        <end position="37"/>
    </location>
</feature>
<dbReference type="Pfam" id="PF11141">
    <property type="entry name" value="DUF2914"/>
    <property type="match status" value="1"/>
</dbReference>
<sequence>MRFLHPVHNFYTRFERPISSFSLLLGFIFDAFTLRRVDALWENVWISGYLFIIAVFIILIHLKETESSDLPRPEGRGKENLSKAHFWYVNILQFAFGGVFSAFLVLYFRSADIMVAWPFIALLVLIFIGNEFLKKHYIRLGFQISLFFLSIYWFSIFVIPVLLRKIGAEIFLFSGLVSIILIALFIKVLFYFTKGKFAKSKNLIYWLITIIFILVNILYFTNVIPPIPLSIKEGGVYHSVYRNEKGNLVVAYEKHGWRDYFNLYPDFKKVTGKPVYAFSSIFSPKGLDLSVQHEWQYYNETKDEWATKSVVDLSVVGGRDGGFRTYSKLSNLAPGRWQVNVKTEQGQLIGRLRFTIVPVYTEPALTTMIKLK</sequence>
<dbReference type="EMBL" id="MFTJ01000009">
    <property type="protein sequence ID" value="OGI66513.1"/>
    <property type="molecule type" value="Genomic_DNA"/>
</dbReference>
<evidence type="ECO:0000259" key="2">
    <source>
        <dbReference type="Pfam" id="PF11141"/>
    </source>
</evidence>
<feature type="domain" description="DUF2914" evidence="2">
    <location>
        <begin position="290"/>
        <end position="356"/>
    </location>
</feature>
<name>A0A1F6VA34_9BACT</name>
<keyword evidence="1" id="KW-0812">Transmembrane</keyword>
<feature type="transmembrane region" description="Helical" evidence="1">
    <location>
        <begin position="203"/>
        <end position="221"/>
    </location>
</feature>
<organism evidence="3 4">
    <name type="scientific">Candidatus Nomurabacteria bacterium RIFCSPHIGHO2_01_FULL_39_10</name>
    <dbReference type="NCBI Taxonomy" id="1801733"/>
    <lineage>
        <taxon>Bacteria</taxon>
        <taxon>Candidatus Nomuraibacteriota</taxon>
    </lineage>
</organism>
<keyword evidence="1" id="KW-0472">Membrane</keyword>
<keyword evidence="1" id="KW-1133">Transmembrane helix</keyword>
<dbReference type="Proteomes" id="UP000178700">
    <property type="component" value="Unassembled WGS sequence"/>
</dbReference>
<evidence type="ECO:0000313" key="4">
    <source>
        <dbReference type="Proteomes" id="UP000178700"/>
    </source>
</evidence>
<feature type="transmembrane region" description="Helical" evidence="1">
    <location>
        <begin position="145"/>
        <end position="164"/>
    </location>
</feature>
<protein>
    <recommendedName>
        <fullName evidence="2">DUF2914 domain-containing protein</fullName>
    </recommendedName>
</protein>
<evidence type="ECO:0000313" key="3">
    <source>
        <dbReference type="EMBL" id="OGI66513.1"/>
    </source>
</evidence>
<dbReference type="AlphaFoldDB" id="A0A1F6VA34"/>
<feature type="transmembrane region" description="Helical" evidence="1">
    <location>
        <begin position="170"/>
        <end position="191"/>
    </location>
</feature>
<feature type="transmembrane region" description="Helical" evidence="1">
    <location>
        <begin position="43"/>
        <end position="62"/>
    </location>
</feature>
<feature type="transmembrane region" description="Helical" evidence="1">
    <location>
        <begin position="114"/>
        <end position="133"/>
    </location>
</feature>
<proteinExistence type="predicted"/>
<evidence type="ECO:0000256" key="1">
    <source>
        <dbReference type="SAM" id="Phobius"/>
    </source>
</evidence>